<dbReference type="InterPro" id="IPR041583">
    <property type="entry name" value="TetR_C_31"/>
</dbReference>
<proteinExistence type="predicted"/>
<sequence length="178" mass="19979">MLSTEGARGLTHPRVDKQAGLPAGTTSYYFRTRKLLLHGVAERLTELDLGDLSMMDERSDRFERQYAGTLGLARLVMLSGTEPYLTRTRARFELILHAHRDPDLAAIVSTYGAQFYSRAREVIARWYDDPTVPAAQIEESAVVVLTFISGIMTSFIHGSPVITDAHHLDQLIRHLLAR</sequence>
<evidence type="ECO:0000313" key="3">
    <source>
        <dbReference type="Proteomes" id="UP000031004"/>
    </source>
</evidence>
<evidence type="ECO:0000259" key="1">
    <source>
        <dbReference type="Pfam" id="PF17940"/>
    </source>
</evidence>
<dbReference type="EMBL" id="JTLZ01000007">
    <property type="protein sequence ID" value="KHO24367.1"/>
    <property type="molecule type" value="Genomic_DNA"/>
</dbReference>
<keyword evidence="3" id="KW-1185">Reference proteome</keyword>
<dbReference type="SUPFAM" id="SSF48498">
    <property type="entry name" value="Tetracyclin repressor-like, C-terminal domain"/>
    <property type="match status" value="1"/>
</dbReference>
<dbReference type="Proteomes" id="UP000031004">
    <property type="component" value="Unassembled WGS sequence"/>
</dbReference>
<protein>
    <recommendedName>
        <fullName evidence="1">Tetracyclin repressor-like C-terminal group 31 domain-containing protein</fullName>
    </recommendedName>
</protein>
<dbReference type="Gene3D" id="1.10.357.10">
    <property type="entry name" value="Tetracycline Repressor, domain 2"/>
    <property type="match status" value="1"/>
</dbReference>
<gene>
    <name evidence="2" type="ORF">QQ44_15120</name>
</gene>
<comment type="caution">
    <text evidence="2">The sequence shown here is derived from an EMBL/GenBank/DDBJ whole genome shotgun (WGS) entry which is preliminary data.</text>
</comment>
<accession>A0ABR4YTV3</accession>
<dbReference type="InterPro" id="IPR036271">
    <property type="entry name" value="Tet_transcr_reg_TetR-rel_C_sf"/>
</dbReference>
<reference evidence="2 3" key="1">
    <citation type="submission" date="2014-11" db="EMBL/GenBank/DDBJ databases">
        <title>Mycobacterium setense Manresensis Genome.</title>
        <authorList>
            <person name="Rech G."/>
            <person name="Sumoy L."/>
        </authorList>
    </citation>
    <scope>NUCLEOTIDE SEQUENCE [LARGE SCALE GENOMIC DNA]</scope>
    <source>
        <strain evidence="2 3">Manresensis</strain>
    </source>
</reference>
<evidence type="ECO:0000313" key="2">
    <source>
        <dbReference type="EMBL" id="KHO24367.1"/>
    </source>
</evidence>
<name>A0ABR4YTV3_9MYCO</name>
<dbReference type="Pfam" id="PF17940">
    <property type="entry name" value="TetR_C_31"/>
    <property type="match status" value="1"/>
</dbReference>
<organism evidence="2 3">
    <name type="scientific">Mycolicibacterium setense</name>
    <dbReference type="NCBI Taxonomy" id="431269"/>
    <lineage>
        <taxon>Bacteria</taxon>
        <taxon>Bacillati</taxon>
        <taxon>Actinomycetota</taxon>
        <taxon>Actinomycetes</taxon>
        <taxon>Mycobacteriales</taxon>
        <taxon>Mycobacteriaceae</taxon>
        <taxon>Mycolicibacterium</taxon>
    </lineage>
</organism>
<feature type="domain" description="Tetracyclin repressor-like C-terminal group 31" evidence="1">
    <location>
        <begin position="72"/>
        <end position="177"/>
    </location>
</feature>